<evidence type="ECO:0000256" key="1">
    <source>
        <dbReference type="SAM" id="MobiDB-lite"/>
    </source>
</evidence>
<dbReference type="Proteomes" id="UP000217790">
    <property type="component" value="Unassembled WGS sequence"/>
</dbReference>
<feature type="compositionally biased region" description="Polar residues" evidence="1">
    <location>
        <begin position="1"/>
        <end position="12"/>
    </location>
</feature>
<gene>
    <name evidence="2" type="ORF">ARMGADRAFT_1084066</name>
</gene>
<dbReference type="AlphaFoldDB" id="A0A2H3D0Y8"/>
<dbReference type="InParanoid" id="A0A2H3D0Y8"/>
<feature type="compositionally biased region" description="Polar residues" evidence="1">
    <location>
        <begin position="49"/>
        <end position="63"/>
    </location>
</feature>
<reference evidence="3" key="1">
    <citation type="journal article" date="2017" name="Nat. Ecol. Evol.">
        <title>Genome expansion and lineage-specific genetic innovations in the forest pathogenic fungi Armillaria.</title>
        <authorList>
            <person name="Sipos G."/>
            <person name="Prasanna A.N."/>
            <person name="Walter M.C."/>
            <person name="O'Connor E."/>
            <person name="Balint B."/>
            <person name="Krizsan K."/>
            <person name="Kiss B."/>
            <person name="Hess J."/>
            <person name="Varga T."/>
            <person name="Slot J."/>
            <person name="Riley R."/>
            <person name="Boka B."/>
            <person name="Rigling D."/>
            <person name="Barry K."/>
            <person name="Lee J."/>
            <person name="Mihaltcheva S."/>
            <person name="LaButti K."/>
            <person name="Lipzen A."/>
            <person name="Waldron R."/>
            <person name="Moloney N.M."/>
            <person name="Sperisen C."/>
            <person name="Kredics L."/>
            <person name="Vagvoelgyi C."/>
            <person name="Patrignani A."/>
            <person name="Fitzpatrick D."/>
            <person name="Nagy I."/>
            <person name="Doyle S."/>
            <person name="Anderson J.B."/>
            <person name="Grigoriev I.V."/>
            <person name="Gueldener U."/>
            <person name="Muensterkoetter M."/>
            <person name="Nagy L.G."/>
        </authorList>
    </citation>
    <scope>NUCLEOTIDE SEQUENCE [LARGE SCALE GENOMIC DNA]</scope>
    <source>
        <strain evidence="3">Ar21-2</strain>
    </source>
</reference>
<proteinExistence type="predicted"/>
<feature type="region of interest" description="Disordered" evidence="1">
    <location>
        <begin position="157"/>
        <end position="193"/>
    </location>
</feature>
<evidence type="ECO:0000313" key="2">
    <source>
        <dbReference type="EMBL" id="PBK88959.1"/>
    </source>
</evidence>
<dbReference type="EMBL" id="KZ293670">
    <property type="protein sequence ID" value="PBK88959.1"/>
    <property type="molecule type" value="Genomic_DNA"/>
</dbReference>
<evidence type="ECO:0000313" key="3">
    <source>
        <dbReference type="Proteomes" id="UP000217790"/>
    </source>
</evidence>
<accession>A0A2H3D0Y8</accession>
<feature type="region of interest" description="Disordered" evidence="1">
    <location>
        <begin position="1"/>
        <end position="63"/>
    </location>
</feature>
<name>A0A2H3D0Y8_ARMGA</name>
<protein>
    <submittedName>
        <fullName evidence="2">Uncharacterized protein</fullName>
    </submittedName>
</protein>
<sequence length="193" mass="21585">MARSCKLNTGRSNPAPAKTRAQTASKKGGRGPKVMSTRKDQEQGEGENPTLQQPANTDVFANQSEIEEETILADMLLIDETMDGTTNDPAQEAMELDNGEPMKTTNQPVSQTGEVIMDCLMEPLTKKARNDQQVFMTDEYAFINDNHELDEYYKKEELRQTSQHLSENGDDHVMSDDDEPPGSVRSEFTDFTC</sequence>
<keyword evidence="3" id="KW-1185">Reference proteome</keyword>
<organism evidence="2 3">
    <name type="scientific">Armillaria gallica</name>
    <name type="common">Bulbous honey fungus</name>
    <name type="synonym">Armillaria bulbosa</name>
    <dbReference type="NCBI Taxonomy" id="47427"/>
    <lineage>
        <taxon>Eukaryota</taxon>
        <taxon>Fungi</taxon>
        <taxon>Dikarya</taxon>
        <taxon>Basidiomycota</taxon>
        <taxon>Agaricomycotina</taxon>
        <taxon>Agaricomycetes</taxon>
        <taxon>Agaricomycetidae</taxon>
        <taxon>Agaricales</taxon>
        <taxon>Marasmiineae</taxon>
        <taxon>Physalacriaceae</taxon>
        <taxon>Armillaria</taxon>
    </lineage>
</organism>